<evidence type="ECO:0000313" key="2">
    <source>
        <dbReference type="Proteomes" id="UP001470230"/>
    </source>
</evidence>
<dbReference type="Proteomes" id="UP001470230">
    <property type="component" value="Unassembled WGS sequence"/>
</dbReference>
<organism evidence="1 2">
    <name type="scientific">Tritrichomonas musculus</name>
    <dbReference type="NCBI Taxonomy" id="1915356"/>
    <lineage>
        <taxon>Eukaryota</taxon>
        <taxon>Metamonada</taxon>
        <taxon>Parabasalia</taxon>
        <taxon>Tritrichomonadida</taxon>
        <taxon>Tritrichomonadidae</taxon>
        <taxon>Tritrichomonas</taxon>
    </lineage>
</organism>
<evidence type="ECO:0008006" key="3">
    <source>
        <dbReference type="Google" id="ProtNLM"/>
    </source>
</evidence>
<evidence type="ECO:0000313" key="1">
    <source>
        <dbReference type="EMBL" id="KAK8841692.1"/>
    </source>
</evidence>
<gene>
    <name evidence="1" type="ORF">M9Y10_026635</name>
</gene>
<dbReference type="EMBL" id="JAPFFF010000040">
    <property type="protein sequence ID" value="KAK8841692.1"/>
    <property type="molecule type" value="Genomic_DNA"/>
</dbReference>
<protein>
    <recommendedName>
        <fullName evidence="3">EF-hand domain-containing protein</fullName>
    </recommendedName>
</protein>
<sequence>MKSENNNELDFTDISQLKDMFNDDDFSFDDDEVNKIYDANLLQLFKNMETQKTPSIKEEVVTKEQSNCKSDNSRPKEYYIPLPNNDKYKSLFYELGIYLNESKNHYLSLDEFIKYMNYIIKGDKKKKIPKDVVKVAYSVFQSYFHLPNLSRTEKRNKAKLFEKMHKISKIIMFCYDKKPELFLRPVILYMKTYKKPYSKKHSSS</sequence>
<name>A0ABR2H7I6_9EUKA</name>
<reference evidence="1 2" key="1">
    <citation type="submission" date="2024-04" db="EMBL/GenBank/DDBJ databases">
        <title>Tritrichomonas musculus Genome.</title>
        <authorList>
            <person name="Alves-Ferreira E."/>
            <person name="Grigg M."/>
            <person name="Lorenzi H."/>
            <person name="Galac M."/>
        </authorList>
    </citation>
    <scope>NUCLEOTIDE SEQUENCE [LARGE SCALE GENOMIC DNA]</scope>
    <source>
        <strain evidence="1 2">EAF2021</strain>
    </source>
</reference>
<accession>A0ABR2H7I6</accession>
<comment type="caution">
    <text evidence="1">The sequence shown here is derived from an EMBL/GenBank/DDBJ whole genome shotgun (WGS) entry which is preliminary data.</text>
</comment>
<keyword evidence="2" id="KW-1185">Reference proteome</keyword>
<proteinExistence type="predicted"/>